<name>A0A934UYG7_9PROT</name>
<dbReference type="Gene3D" id="3.40.50.150">
    <property type="entry name" value="Vaccinia Virus protein VP39"/>
    <property type="match status" value="1"/>
</dbReference>
<accession>A0A934UYG7</accession>
<organism evidence="3 4">
    <name type="scientific">Rhodovibrio salinarum</name>
    <dbReference type="NCBI Taxonomy" id="1087"/>
    <lineage>
        <taxon>Bacteria</taxon>
        <taxon>Pseudomonadati</taxon>
        <taxon>Pseudomonadota</taxon>
        <taxon>Alphaproteobacteria</taxon>
        <taxon>Rhodospirillales</taxon>
        <taxon>Rhodovibrionaceae</taxon>
        <taxon>Rhodovibrio</taxon>
    </lineage>
</organism>
<dbReference type="GO" id="GO:0008168">
    <property type="term" value="F:methyltransferase activity"/>
    <property type="evidence" value="ECO:0007669"/>
    <property type="project" value="UniProtKB-KW"/>
</dbReference>
<keyword evidence="4" id="KW-1185">Reference proteome</keyword>
<dbReference type="InterPro" id="IPR029063">
    <property type="entry name" value="SAM-dependent_MTases_sf"/>
</dbReference>
<dbReference type="RefSeq" id="WP_027288458.1">
    <property type="nucleotide sequence ID" value="NZ_NRRE01000010.1"/>
</dbReference>
<dbReference type="SUPFAM" id="SSF53335">
    <property type="entry name" value="S-adenosyl-L-methionine-dependent methyltransferases"/>
    <property type="match status" value="1"/>
</dbReference>
<dbReference type="PANTHER" id="PTHR43861">
    <property type="entry name" value="TRANS-ACONITATE 2-METHYLTRANSFERASE-RELATED"/>
    <property type="match status" value="1"/>
</dbReference>
<gene>
    <name evidence="3" type="ORF">CKO21_02435</name>
</gene>
<dbReference type="Proteomes" id="UP000778970">
    <property type="component" value="Unassembled WGS sequence"/>
</dbReference>
<dbReference type="EMBL" id="NRRE01000010">
    <property type="protein sequence ID" value="MBK1696102.1"/>
    <property type="molecule type" value="Genomic_DNA"/>
</dbReference>
<comment type="caution">
    <text evidence="3">The sequence shown here is derived from an EMBL/GenBank/DDBJ whole genome shotgun (WGS) entry which is preliminary data.</text>
</comment>
<feature type="domain" description="Methyltransferase" evidence="2">
    <location>
        <begin position="44"/>
        <end position="136"/>
    </location>
</feature>
<dbReference type="Pfam" id="PF13649">
    <property type="entry name" value="Methyltransf_25"/>
    <property type="match status" value="1"/>
</dbReference>
<evidence type="ECO:0000259" key="2">
    <source>
        <dbReference type="Pfam" id="PF13649"/>
    </source>
</evidence>
<reference evidence="3" key="1">
    <citation type="submission" date="2017-08" db="EMBL/GenBank/DDBJ databases">
        <authorList>
            <person name="Imhoff J.F."/>
            <person name="Rahn T."/>
            <person name="Kuenzel S."/>
            <person name="Neulinger S.C."/>
        </authorList>
    </citation>
    <scope>NUCLEOTIDE SEQUENCE</scope>
    <source>
        <strain evidence="3">DSM 9154</strain>
    </source>
</reference>
<dbReference type="GO" id="GO:0032259">
    <property type="term" value="P:methylation"/>
    <property type="evidence" value="ECO:0007669"/>
    <property type="project" value="UniProtKB-KW"/>
</dbReference>
<dbReference type="PANTHER" id="PTHR43861:SF3">
    <property type="entry name" value="PUTATIVE (AFU_ORTHOLOGUE AFUA_2G14390)-RELATED"/>
    <property type="match status" value="1"/>
</dbReference>
<keyword evidence="3" id="KW-0489">Methyltransferase</keyword>
<sequence length="207" mass="22761">MPQFDDAAHFWDGRYAEDNYLFGTEPNAFLAREGWRLPGRGHALAVADGEGRNGVWLAQQGLDVISIDISARGVEKAKALAAARGVTLDLRLADITTFDMGEGAFDAVVAIFIQFAPPGTREELFARMVRALKPGGLLFLQGYRPEQVDYGTGGPPQREHMYTMDLLHAQFGQLEWLHSDSYDARMREGSGHDGLSALIELVARKPA</sequence>
<evidence type="ECO:0000256" key="1">
    <source>
        <dbReference type="ARBA" id="ARBA00022679"/>
    </source>
</evidence>
<protein>
    <submittedName>
        <fullName evidence="3">Class I SAM-dependent methyltransferase</fullName>
    </submittedName>
</protein>
<dbReference type="InterPro" id="IPR041698">
    <property type="entry name" value="Methyltransf_25"/>
</dbReference>
<reference evidence="3" key="2">
    <citation type="journal article" date="2020" name="Microorganisms">
        <title>Osmotic Adaptation and Compatible Solute Biosynthesis of Phototrophic Bacteria as Revealed from Genome Analyses.</title>
        <authorList>
            <person name="Imhoff J.F."/>
            <person name="Rahn T."/>
            <person name="Kunzel S."/>
            <person name="Keller A."/>
            <person name="Neulinger S.C."/>
        </authorList>
    </citation>
    <scope>NUCLEOTIDE SEQUENCE</scope>
    <source>
        <strain evidence="3">DSM 9154</strain>
    </source>
</reference>
<evidence type="ECO:0000313" key="3">
    <source>
        <dbReference type="EMBL" id="MBK1696102.1"/>
    </source>
</evidence>
<keyword evidence="1" id="KW-0808">Transferase</keyword>
<dbReference type="CDD" id="cd02440">
    <property type="entry name" value="AdoMet_MTases"/>
    <property type="match status" value="1"/>
</dbReference>
<dbReference type="AlphaFoldDB" id="A0A934UYG7"/>
<evidence type="ECO:0000313" key="4">
    <source>
        <dbReference type="Proteomes" id="UP000778970"/>
    </source>
</evidence>
<proteinExistence type="predicted"/>